<reference evidence="1" key="1">
    <citation type="journal article" date="2011" name="PLoS Biol.">
        <title>Gene gain and loss during evolution of obligate parasitism in the white rust pathogen of Arabidopsis thaliana.</title>
        <authorList>
            <person name="Kemen E."/>
            <person name="Gardiner A."/>
            <person name="Schultz-Larsen T."/>
            <person name="Kemen A.C."/>
            <person name="Balmuth A.L."/>
            <person name="Robert-Seilaniantz A."/>
            <person name="Bailey K."/>
            <person name="Holub E."/>
            <person name="Studholme D.J."/>
            <person name="Maclean D."/>
            <person name="Jones J.D."/>
        </authorList>
    </citation>
    <scope>NUCLEOTIDE SEQUENCE</scope>
</reference>
<organism evidence="1">
    <name type="scientific">Albugo laibachii Nc14</name>
    <dbReference type="NCBI Taxonomy" id="890382"/>
    <lineage>
        <taxon>Eukaryota</taxon>
        <taxon>Sar</taxon>
        <taxon>Stramenopiles</taxon>
        <taxon>Oomycota</taxon>
        <taxon>Peronosporomycetes</taxon>
        <taxon>Albuginales</taxon>
        <taxon>Albuginaceae</taxon>
        <taxon>Albugo</taxon>
    </lineage>
</organism>
<dbReference type="AlphaFoldDB" id="F0WD20"/>
<sequence length="103" mass="11428">MLSVTRDLTSDITPSSNANAAYDCNGLRVVTLLKTLLLIDIPGDQQQNRGTLTPASKITICKRESLEDSLGNAPYLRLMDQKVVEMLTNSRSRKAYAESRTRI</sequence>
<gene>
    <name evidence="1" type="primary">AlNc14C63G4543</name>
    <name evidence="1" type="ORF">ALNC14_052350</name>
</gene>
<accession>F0WD20</accession>
<protein>
    <submittedName>
        <fullName evidence="1">AlNc14C63G4543 protein</fullName>
    </submittedName>
</protein>
<evidence type="ECO:0000313" key="1">
    <source>
        <dbReference type="EMBL" id="CCA19092.1"/>
    </source>
</evidence>
<dbReference type="HOGENOM" id="CLU_2268845_0_0_1"/>
<proteinExistence type="predicted"/>
<dbReference type="EMBL" id="FR824108">
    <property type="protein sequence ID" value="CCA19092.1"/>
    <property type="molecule type" value="Genomic_DNA"/>
</dbReference>
<name>F0WD20_9STRA</name>
<reference evidence="1" key="2">
    <citation type="submission" date="2011-02" db="EMBL/GenBank/DDBJ databases">
        <authorList>
            <person name="MacLean D."/>
        </authorList>
    </citation>
    <scope>NUCLEOTIDE SEQUENCE</scope>
</reference>